<keyword evidence="1" id="KW-0812">Transmembrane</keyword>
<dbReference type="Gene3D" id="3.40.50.620">
    <property type="entry name" value="HUPs"/>
    <property type="match status" value="1"/>
</dbReference>
<dbReference type="Pfam" id="PF02698">
    <property type="entry name" value="DUF218"/>
    <property type="match status" value="1"/>
</dbReference>
<keyword evidence="1" id="KW-0472">Membrane</keyword>
<dbReference type="InterPro" id="IPR014729">
    <property type="entry name" value="Rossmann-like_a/b/a_fold"/>
</dbReference>
<evidence type="ECO:0000259" key="2">
    <source>
        <dbReference type="Pfam" id="PF02698"/>
    </source>
</evidence>
<evidence type="ECO:0000313" key="3">
    <source>
        <dbReference type="EMBL" id="MBG9987099.1"/>
    </source>
</evidence>
<reference evidence="3 4" key="1">
    <citation type="submission" date="2020-07" db="EMBL/GenBank/DDBJ databases">
        <title>Facklamia lactis sp. nov., isolated from raw milk.</title>
        <authorList>
            <person name="Doll E.V."/>
            <person name="Huptas C."/>
            <person name="Staib L."/>
            <person name="Wenning M."/>
            <person name="Scherer S."/>
        </authorList>
    </citation>
    <scope>NUCLEOTIDE SEQUENCE [LARGE SCALE GENOMIC DNA]</scope>
    <source>
        <strain evidence="3 4">DSM 111018</strain>
    </source>
</reference>
<comment type="caution">
    <text evidence="3">The sequence shown here is derived from an EMBL/GenBank/DDBJ whole genome shotgun (WGS) entry which is preliminary data.</text>
</comment>
<feature type="domain" description="DUF218" evidence="2">
    <location>
        <begin position="59"/>
        <end position="186"/>
    </location>
</feature>
<dbReference type="Proteomes" id="UP000721415">
    <property type="component" value="Unassembled WGS sequence"/>
</dbReference>
<sequence length="236" mass="27074">MKLFVVMLFQTLKRTFLLAFLILGIMAILNVFVIVSAIPQFKDISELRESAYDNSETPIMVLGAGVIENKYPSQILAQRLACAVELNQVLKENPLIMSGDHRESNYNEVAVMKEYLLERKIEGDQIYLDHAGYSTYDSLFRLKKNNEVDKVIIVTQAYHLPRALMIARRLGIEAVGVAAKETSTTRWQRESREFLARIKDFGVSYLHLEIQNRPTLDYPIDLNQSGNRTDKKETMK</sequence>
<dbReference type="InterPro" id="IPR051599">
    <property type="entry name" value="Cell_Envelope_Assoc"/>
</dbReference>
<feature type="transmembrane region" description="Helical" evidence="1">
    <location>
        <begin position="16"/>
        <end position="38"/>
    </location>
</feature>
<dbReference type="EMBL" id="JACBXQ010000006">
    <property type="protein sequence ID" value="MBG9987099.1"/>
    <property type="molecule type" value="Genomic_DNA"/>
</dbReference>
<dbReference type="InterPro" id="IPR003848">
    <property type="entry name" value="DUF218"/>
</dbReference>
<organism evidence="3 4">
    <name type="scientific">Facklamia lactis</name>
    <dbReference type="NCBI Taxonomy" id="2749967"/>
    <lineage>
        <taxon>Bacteria</taxon>
        <taxon>Bacillati</taxon>
        <taxon>Bacillota</taxon>
        <taxon>Bacilli</taxon>
        <taxon>Lactobacillales</taxon>
        <taxon>Aerococcaceae</taxon>
        <taxon>Facklamia</taxon>
    </lineage>
</organism>
<dbReference type="PANTHER" id="PTHR30336:SF6">
    <property type="entry name" value="INTEGRAL MEMBRANE PROTEIN"/>
    <property type="match status" value="1"/>
</dbReference>
<gene>
    <name evidence="3" type="ORF">HZY91_09485</name>
</gene>
<accession>A0ABS0LSV9</accession>
<proteinExistence type="predicted"/>
<dbReference type="RefSeq" id="WP_197116022.1">
    <property type="nucleotide sequence ID" value="NZ_JACBXQ010000006.1"/>
</dbReference>
<protein>
    <submittedName>
        <fullName evidence="3">YdcF family protein</fullName>
    </submittedName>
</protein>
<name>A0ABS0LSV9_9LACT</name>
<keyword evidence="4" id="KW-1185">Reference proteome</keyword>
<dbReference type="PANTHER" id="PTHR30336">
    <property type="entry name" value="INNER MEMBRANE PROTEIN, PROBABLE PERMEASE"/>
    <property type="match status" value="1"/>
</dbReference>
<evidence type="ECO:0000313" key="4">
    <source>
        <dbReference type="Proteomes" id="UP000721415"/>
    </source>
</evidence>
<dbReference type="CDD" id="cd06259">
    <property type="entry name" value="YdcF-like"/>
    <property type="match status" value="1"/>
</dbReference>
<keyword evidence="1" id="KW-1133">Transmembrane helix</keyword>
<evidence type="ECO:0000256" key="1">
    <source>
        <dbReference type="SAM" id="Phobius"/>
    </source>
</evidence>